<dbReference type="HAMAP" id="MF_00255">
    <property type="entry name" value="Gly_tRNA_synth_beta"/>
    <property type="match status" value="1"/>
</dbReference>
<evidence type="ECO:0000313" key="9">
    <source>
        <dbReference type="EMBL" id="EOW84341.1"/>
    </source>
</evidence>
<gene>
    <name evidence="8" type="primary">glyS</name>
    <name evidence="9" type="ORF">I568_00835</name>
</gene>
<evidence type="ECO:0000256" key="3">
    <source>
        <dbReference type="ARBA" id="ARBA00022741"/>
    </source>
</evidence>
<evidence type="ECO:0000256" key="7">
    <source>
        <dbReference type="ARBA" id="ARBA00047937"/>
    </source>
</evidence>
<evidence type="ECO:0000256" key="5">
    <source>
        <dbReference type="ARBA" id="ARBA00022917"/>
    </source>
</evidence>
<dbReference type="PRINTS" id="PR01045">
    <property type="entry name" value="TRNASYNTHGB"/>
</dbReference>
<dbReference type="GO" id="GO:0005524">
    <property type="term" value="F:ATP binding"/>
    <property type="evidence" value="ECO:0007669"/>
    <property type="project" value="UniProtKB-UniRule"/>
</dbReference>
<dbReference type="GO" id="GO:0006426">
    <property type="term" value="P:glycyl-tRNA aminoacylation"/>
    <property type="evidence" value="ECO:0007669"/>
    <property type="project" value="UniProtKB-UniRule"/>
</dbReference>
<dbReference type="InterPro" id="IPR015944">
    <property type="entry name" value="Gly-tRNA-synth_bsu"/>
</dbReference>
<evidence type="ECO:0000256" key="8">
    <source>
        <dbReference type="HAMAP-Rule" id="MF_00255"/>
    </source>
</evidence>
<dbReference type="Proteomes" id="UP000014113">
    <property type="component" value="Unassembled WGS sequence"/>
</dbReference>
<dbReference type="EC" id="6.1.1.14" evidence="8"/>
<proteinExistence type="inferred from homology"/>
<dbReference type="InterPro" id="IPR006194">
    <property type="entry name" value="Gly-tRNA-synth_heterodimer"/>
</dbReference>
<dbReference type="RefSeq" id="WP_016182403.1">
    <property type="nucleotide sequence ID" value="NZ_JXKI01000002.1"/>
</dbReference>
<keyword evidence="10" id="KW-1185">Reference proteome</keyword>
<reference evidence="9 10" key="1">
    <citation type="submission" date="2013-03" db="EMBL/GenBank/DDBJ databases">
        <title>The Genome Sequence of Enterococcus columbae ATCC_51263 (PacBio/Illumina hybrid assembly).</title>
        <authorList>
            <consortium name="The Broad Institute Genomics Platform"/>
            <consortium name="The Broad Institute Genome Sequencing Center for Infectious Disease"/>
            <person name="Earl A."/>
            <person name="Russ C."/>
            <person name="Gilmore M."/>
            <person name="Surin D."/>
            <person name="Walker B."/>
            <person name="Young S."/>
            <person name="Zeng Q."/>
            <person name="Gargeya S."/>
            <person name="Fitzgerald M."/>
            <person name="Haas B."/>
            <person name="Abouelleil A."/>
            <person name="Allen A.W."/>
            <person name="Alvarado L."/>
            <person name="Arachchi H.M."/>
            <person name="Berlin A.M."/>
            <person name="Chapman S.B."/>
            <person name="Gainer-Dewar J."/>
            <person name="Goldberg J."/>
            <person name="Griggs A."/>
            <person name="Gujja S."/>
            <person name="Hansen M."/>
            <person name="Howarth C."/>
            <person name="Imamovic A."/>
            <person name="Ireland A."/>
            <person name="Larimer J."/>
            <person name="McCowan C."/>
            <person name="Murphy C."/>
            <person name="Pearson M."/>
            <person name="Poon T.W."/>
            <person name="Priest M."/>
            <person name="Roberts A."/>
            <person name="Saif S."/>
            <person name="Shea T."/>
            <person name="Sisk P."/>
            <person name="Sykes S."/>
            <person name="Wortman J."/>
            <person name="Nusbaum C."/>
            <person name="Birren B."/>
        </authorList>
    </citation>
    <scope>NUCLEOTIDE SEQUENCE [LARGE SCALE GENOMIC DNA]</scope>
    <source>
        <strain evidence="9 10">ATCC 51263</strain>
    </source>
</reference>
<comment type="subcellular location">
    <subcellularLocation>
        <location evidence="8">Cytoplasm</location>
    </subcellularLocation>
</comment>
<evidence type="ECO:0000256" key="1">
    <source>
        <dbReference type="ARBA" id="ARBA00008226"/>
    </source>
</evidence>
<dbReference type="PANTHER" id="PTHR30075:SF2">
    <property type="entry name" value="GLYCINE--TRNA LIGASE, CHLOROPLASTIC_MITOCHONDRIAL 2"/>
    <property type="match status" value="1"/>
</dbReference>
<dbReference type="GO" id="GO:0004820">
    <property type="term" value="F:glycine-tRNA ligase activity"/>
    <property type="evidence" value="ECO:0007669"/>
    <property type="project" value="UniProtKB-UniRule"/>
</dbReference>
<dbReference type="STRING" id="1121865.OMW_00237"/>
<dbReference type="PROSITE" id="PS50861">
    <property type="entry name" value="AA_TRNA_LIGASE_II_GLYAB"/>
    <property type="match status" value="1"/>
</dbReference>
<keyword evidence="5 8" id="KW-0648">Protein biosynthesis</keyword>
<dbReference type="AlphaFoldDB" id="S1NW17"/>
<dbReference type="NCBIfam" id="TIGR00211">
    <property type="entry name" value="glyS"/>
    <property type="match status" value="1"/>
</dbReference>
<keyword evidence="2 8" id="KW-0436">Ligase</keyword>
<dbReference type="GO" id="GO:0005829">
    <property type="term" value="C:cytosol"/>
    <property type="evidence" value="ECO:0007669"/>
    <property type="project" value="TreeGrafter"/>
</dbReference>
<dbReference type="PANTHER" id="PTHR30075">
    <property type="entry name" value="GLYCYL-TRNA SYNTHETASE"/>
    <property type="match status" value="1"/>
</dbReference>
<dbReference type="PATRIC" id="fig|1121865.3.peg.229"/>
<dbReference type="Pfam" id="PF02092">
    <property type="entry name" value="tRNA_synt_2f"/>
    <property type="match status" value="1"/>
</dbReference>
<evidence type="ECO:0000256" key="6">
    <source>
        <dbReference type="ARBA" id="ARBA00023146"/>
    </source>
</evidence>
<evidence type="ECO:0000256" key="2">
    <source>
        <dbReference type="ARBA" id="ARBA00022598"/>
    </source>
</evidence>
<comment type="similarity">
    <text evidence="1 8">Belongs to the class-II aminoacyl-tRNA synthetase family.</text>
</comment>
<accession>S1NW17</accession>
<comment type="catalytic activity">
    <reaction evidence="7 8">
        <text>tRNA(Gly) + glycine + ATP = glycyl-tRNA(Gly) + AMP + diphosphate</text>
        <dbReference type="Rhea" id="RHEA:16013"/>
        <dbReference type="Rhea" id="RHEA-COMP:9664"/>
        <dbReference type="Rhea" id="RHEA-COMP:9683"/>
        <dbReference type="ChEBI" id="CHEBI:30616"/>
        <dbReference type="ChEBI" id="CHEBI:33019"/>
        <dbReference type="ChEBI" id="CHEBI:57305"/>
        <dbReference type="ChEBI" id="CHEBI:78442"/>
        <dbReference type="ChEBI" id="CHEBI:78522"/>
        <dbReference type="ChEBI" id="CHEBI:456215"/>
        <dbReference type="EC" id="6.1.1.14"/>
    </reaction>
</comment>
<keyword evidence="3 8" id="KW-0547">Nucleotide-binding</keyword>
<name>S1NW17_9ENTE</name>
<organism evidence="9 10">
    <name type="scientific">Enterococcus columbae DSM 7374 = ATCC 51263</name>
    <dbReference type="NCBI Taxonomy" id="1121865"/>
    <lineage>
        <taxon>Bacteria</taxon>
        <taxon>Bacillati</taxon>
        <taxon>Bacillota</taxon>
        <taxon>Bacilli</taxon>
        <taxon>Lactobacillales</taxon>
        <taxon>Enterococcaceae</taxon>
        <taxon>Enterococcus</taxon>
    </lineage>
</organism>
<keyword evidence="4 8" id="KW-0067">ATP-binding</keyword>
<sequence length="689" mass="77784">MAKNFLLEIGLEEMPAHVVFPSMQQLKEKTEKFLAEKHLAYDEIKSYSTPRRLALFITNLVEKQADIHEEVKGPAKKIAIDAEGNWTKAAQGFVRGQGLTTDDITFKELKGVEYVYVTKHTAGKKTTEVLQELPSVITSLTFPVTMHWNKYDFEYIRPIHWLVALYGSEVVPFTILDVTTDRFSRGHRFLGQKTSFEQADDYLVNLEKEFVIADQVKRQAMIEEQIAQIAKENNYQVSLDPELLEEVVNLVEYPTAFVGNFDPKYLAVPQEVLITSMKEHQRYFEVKDQQGNLLPHFISVRNGNQEHLANVIKGNQKVLTARLEDAEFFYAEDQKLTIDFCVNKLKNVAFHEKIGSLYQKMQRVTVIAELFGQQIGLSAEELADLNRASQIYKFDLVTNMVGEFPELQGIMGEKYALLQGEKASVAKAIREHYLPIASEGDLPASKIGAVLAIADKLDAVLTFFAAGMIPSGSNDPYALRRQAYGIVRILLDQQWSFAIRTLIQAIAAKLNEQVAEFGFSLDNITEEVTEFFAARLKQALSLAEIRYDIIDASLYSNQEDLLLQAKAAQLLQAHSQADSFKPAMEALTRVVNLAKKADQSVEIDESLFETEIEREFAEKVQTTLAGLSLDNLAANYEALVALEPVIVKYFEETMIMADNEAVRNNRLSLLKQLATEVEKIAKLDVLITK</sequence>
<dbReference type="EMBL" id="ASWJ01000004">
    <property type="protein sequence ID" value="EOW84341.1"/>
    <property type="molecule type" value="Genomic_DNA"/>
</dbReference>
<evidence type="ECO:0000256" key="4">
    <source>
        <dbReference type="ARBA" id="ARBA00022840"/>
    </source>
</evidence>
<keyword evidence="6 8" id="KW-0030">Aminoacyl-tRNA synthetase</keyword>
<dbReference type="OrthoDB" id="9775440at2"/>
<evidence type="ECO:0000313" key="10">
    <source>
        <dbReference type="Proteomes" id="UP000014113"/>
    </source>
</evidence>
<protein>
    <recommendedName>
        <fullName evidence="8">Glycine--tRNA ligase beta subunit</fullName>
        <ecNumber evidence="8">6.1.1.14</ecNumber>
    </recommendedName>
    <alternativeName>
        <fullName evidence="8">Glycyl-tRNA synthetase beta subunit</fullName>
        <shortName evidence="8">GlyRS</shortName>
    </alternativeName>
</protein>
<dbReference type="SUPFAM" id="SSF109604">
    <property type="entry name" value="HD-domain/PDEase-like"/>
    <property type="match status" value="1"/>
</dbReference>
<comment type="caution">
    <text evidence="9">The sequence shown here is derived from an EMBL/GenBank/DDBJ whole genome shotgun (WGS) entry which is preliminary data.</text>
</comment>
<dbReference type="eggNOG" id="COG0751">
    <property type="taxonomic scope" value="Bacteria"/>
</dbReference>
<keyword evidence="8" id="KW-0963">Cytoplasm</keyword>
<comment type="subunit">
    <text evidence="8">Tetramer of two alpha and two beta subunits.</text>
</comment>